<dbReference type="InterPro" id="IPR036420">
    <property type="entry name" value="BRCT_dom_sf"/>
</dbReference>
<feature type="region of interest" description="Disordered" evidence="2">
    <location>
        <begin position="895"/>
        <end position="975"/>
    </location>
</feature>
<sequence length="994" mass="111030">MAAKVFSGANVCLSRSLVPPELFDALHDALKFNGAQVFLSCDPSRNGPADYHVIASAEHDKFEYLRSKDCKLLGPQCVLFCAKERRKLPNHGYTCCFALDGVNIVTSGFDKDVKANIGKKVTAMGGQLTKKASSDVSFVIVKDVLVQKYKWALTQVKKPIVTTEWLDQCWKEHRVVPHEPYRVSPFSGLTICVSGIPADERKEMVKLIVQNGGIYSAELTKRCSHLICDISCLVVFVLLNINLPLFAPEGDKYMVAKRWRIIYIVNRKWFHQSIARRACLMEDSFPVQQSSSGSTLKTLEHHSQGKGTRNSQPIPSSNPTVSESDTNPSAQDMEPDVENLLTNILCTSSEVPHISKRGNDAPTEKQKNVPDFTQCVADDSESEDGDLYLSECRILLLGFEASELRKLVSMVRQGGGSRYMSVRENLTHVVVGNPSEKEIKEIRSLAAFGVISIVKTSWLEECIKKKKEVPVLQGHIAYDLLLQKDSVVFNGTTASSLASLKVGNPSVPKLADNSIGDSRLEELEKATGDLRQSNLSLDAAVKELNTQFRHTEDQVAEVRSELTAMLREMRAGVAWLASLVYVMANWQRSSMDFRGVKFILDRSLITKRDQRPEIVMWVTENGGKVVPDQNRKIVHFIVERHGVVSPLTQASSTSYITPHWIQSCKVEGCLLDIGSHILYSPLQCKIPLPGFEAYCLCVSGYDMKEKQLLRNLCFILGVKYAKKLTKKVSHLLSKFAQGDKYQAACRWGMNVVTADWIYECAKQNKVVDVKQFLPRELTSQDRQAGTYFMSQYPAHSDRSTSADDVSQHPSQPHDLGNVHTIDSSVMSRNEELYSSSNKRAKLLGSHSEKHSSPRFTVDNFVSRMNYAGNNTENNRVPSVVPDVATVIEDLLEQTSKDLKSQETSSSHETFLSSTSTMLGQRHAASPSELVPQKQWINRSDERDDNPSDDKVPRGFYDGFSETQSDSQVVGYEEDLSGRQMIIDRVRTRSSMPGS</sequence>
<dbReference type="Pfam" id="PF12738">
    <property type="entry name" value="PTCB-BRCT"/>
    <property type="match status" value="2"/>
</dbReference>
<feature type="compositionally biased region" description="Polar residues" evidence="2">
    <location>
        <begin position="305"/>
        <end position="330"/>
    </location>
</feature>
<feature type="domain" description="BRCT" evidence="3">
    <location>
        <begin position="384"/>
        <end position="476"/>
    </location>
</feature>
<feature type="compositionally biased region" description="Low complexity" evidence="2">
    <location>
        <begin position="903"/>
        <end position="916"/>
    </location>
</feature>
<evidence type="ECO:0000259" key="3">
    <source>
        <dbReference type="PROSITE" id="PS50172"/>
    </source>
</evidence>
<evidence type="ECO:0000313" key="4">
    <source>
        <dbReference type="EMBL" id="KAG6436815.1"/>
    </source>
</evidence>
<dbReference type="CDD" id="cd17731">
    <property type="entry name" value="BRCT_TopBP1_rpt2_like"/>
    <property type="match status" value="2"/>
</dbReference>
<dbReference type="AlphaFoldDB" id="A0A8X8YPW4"/>
<proteinExistence type="predicted"/>
<dbReference type="FunFam" id="3.40.50.10190:FF:000061">
    <property type="entry name" value="Transcription coactivator"/>
    <property type="match status" value="1"/>
</dbReference>
<feature type="compositionally biased region" description="Polar residues" evidence="2">
    <location>
        <begin position="288"/>
        <end position="297"/>
    </location>
</feature>
<evidence type="ECO:0000313" key="5">
    <source>
        <dbReference type="Proteomes" id="UP000298416"/>
    </source>
</evidence>
<dbReference type="InterPro" id="IPR059215">
    <property type="entry name" value="BRCT2_TopBP1-like"/>
</dbReference>
<dbReference type="GO" id="GO:0006270">
    <property type="term" value="P:DNA replication initiation"/>
    <property type="evidence" value="ECO:0007669"/>
    <property type="project" value="TreeGrafter"/>
</dbReference>
<accession>A0A8X8YPW4</accession>
<dbReference type="GO" id="GO:0007095">
    <property type="term" value="P:mitotic G2 DNA damage checkpoint signaling"/>
    <property type="evidence" value="ECO:0007669"/>
    <property type="project" value="TreeGrafter"/>
</dbReference>
<reference evidence="4" key="1">
    <citation type="submission" date="2018-01" db="EMBL/GenBank/DDBJ databases">
        <authorList>
            <person name="Mao J.F."/>
        </authorList>
    </citation>
    <scope>NUCLEOTIDE SEQUENCE</scope>
    <source>
        <strain evidence="4">Huo1</strain>
        <tissue evidence="4">Leaf</tissue>
    </source>
</reference>
<dbReference type="SMART" id="SM00292">
    <property type="entry name" value="BRCT"/>
    <property type="match status" value="6"/>
</dbReference>
<dbReference type="CDD" id="cd17718">
    <property type="entry name" value="BRCT_TopBP1_rpt3"/>
    <property type="match status" value="1"/>
</dbReference>
<gene>
    <name evidence="4" type="ORF">SASPL_101717</name>
</gene>
<evidence type="ECO:0000256" key="1">
    <source>
        <dbReference type="ARBA" id="ARBA00022737"/>
    </source>
</evidence>
<feature type="region of interest" description="Disordered" evidence="2">
    <location>
        <begin position="288"/>
        <end position="333"/>
    </location>
</feature>
<dbReference type="CDD" id="cd00027">
    <property type="entry name" value="BRCT"/>
    <property type="match status" value="1"/>
</dbReference>
<comment type="caution">
    <text evidence="4">The sequence shown here is derived from an EMBL/GenBank/DDBJ whole genome shotgun (WGS) entry which is preliminary data.</text>
</comment>
<dbReference type="Proteomes" id="UP000298416">
    <property type="component" value="Unassembled WGS sequence"/>
</dbReference>
<dbReference type="InterPro" id="IPR001357">
    <property type="entry name" value="BRCT_dom"/>
</dbReference>
<reference evidence="4" key="2">
    <citation type="submission" date="2020-08" db="EMBL/GenBank/DDBJ databases">
        <title>Plant Genome Project.</title>
        <authorList>
            <person name="Zhang R.-G."/>
        </authorList>
    </citation>
    <scope>NUCLEOTIDE SEQUENCE</scope>
    <source>
        <strain evidence="4">Huo1</strain>
        <tissue evidence="4">Leaf</tissue>
    </source>
</reference>
<feature type="domain" description="BRCT" evidence="3">
    <location>
        <begin position="181"/>
        <end position="287"/>
    </location>
</feature>
<dbReference type="PANTHER" id="PTHR13561:SF20">
    <property type="entry name" value="DNA TOPOISOMERASE 2-BINDING PROTEIN 1"/>
    <property type="match status" value="1"/>
</dbReference>
<dbReference type="Pfam" id="PF00533">
    <property type="entry name" value="BRCT"/>
    <property type="match status" value="2"/>
</dbReference>
<feature type="domain" description="BRCT" evidence="3">
    <location>
        <begin position="691"/>
        <end position="774"/>
    </location>
</feature>
<dbReference type="SUPFAM" id="SSF52113">
    <property type="entry name" value="BRCT domain"/>
    <property type="match status" value="5"/>
</dbReference>
<name>A0A8X8YPW4_SALSN</name>
<dbReference type="FunFam" id="3.40.50.10190:FF:000057">
    <property type="entry name" value="Transcription coactivator"/>
    <property type="match status" value="1"/>
</dbReference>
<feature type="domain" description="BRCT" evidence="3">
    <location>
        <begin position="588"/>
        <end position="678"/>
    </location>
</feature>
<dbReference type="GO" id="GO:0033314">
    <property type="term" value="P:mitotic DNA replication checkpoint signaling"/>
    <property type="evidence" value="ECO:0007669"/>
    <property type="project" value="TreeGrafter"/>
</dbReference>
<protein>
    <recommendedName>
        <fullName evidence="3">BRCT domain-containing protein</fullName>
    </recommendedName>
</protein>
<dbReference type="EMBL" id="PNBA02000001">
    <property type="protein sequence ID" value="KAG6436815.1"/>
    <property type="molecule type" value="Genomic_DNA"/>
</dbReference>
<dbReference type="PANTHER" id="PTHR13561">
    <property type="entry name" value="DNA REPLICATION REGULATOR DPB11-RELATED"/>
    <property type="match status" value="1"/>
</dbReference>
<evidence type="ECO:0000256" key="2">
    <source>
        <dbReference type="SAM" id="MobiDB-lite"/>
    </source>
</evidence>
<feature type="region of interest" description="Disordered" evidence="2">
    <location>
        <begin position="794"/>
        <end position="819"/>
    </location>
</feature>
<dbReference type="FunFam" id="3.40.50.10190:FF:000052">
    <property type="entry name" value="Transcription coactivator"/>
    <property type="match status" value="1"/>
</dbReference>
<dbReference type="PROSITE" id="PS50172">
    <property type="entry name" value="BRCT"/>
    <property type="match status" value="5"/>
</dbReference>
<dbReference type="Gene3D" id="3.40.50.10190">
    <property type="entry name" value="BRCT domain"/>
    <property type="match status" value="6"/>
</dbReference>
<keyword evidence="5" id="KW-1185">Reference proteome</keyword>
<organism evidence="4">
    <name type="scientific">Salvia splendens</name>
    <name type="common">Scarlet sage</name>
    <dbReference type="NCBI Taxonomy" id="180675"/>
    <lineage>
        <taxon>Eukaryota</taxon>
        <taxon>Viridiplantae</taxon>
        <taxon>Streptophyta</taxon>
        <taxon>Embryophyta</taxon>
        <taxon>Tracheophyta</taxon>
        <taxon>Spermatophyta</taxon>
        <taxon>Magnoliopsida</taxon>
        <taxon>eudicotyledons</taxon>
        <taxon>Gunneridae</taxon>
        <taxon>Pentapetalae</taxon>
        <taxon>asterids</taxon>
        <taxon>lamiids</taxon>
        <taxon>Lamiales</taxon>
        <taxon>Lamiaceae</taxon>
        <taxon>Nepetoideae</taxon>
        <taxon>Mentheae</taxon>
        <taxon>Salviinae</taxon>
        <taxon>Salvia</taxon>
        <taxon>Salvia subgen. Calosphace</taxon>
        <taxon>core Calosphace</taxon>
    </lineage>
</organism>
<keyword evidence="1" id="KW-0677">Repeat</keyword>
<feature type="domain" description="BRCT" evidence="3">
    <location>
        <begin position="99"/>
        <end position="183"/>
    </location>
</feature>
<feature type="compositionally biased region" description="Basic and acidic residues" evidence="2">
    <location>
        <begin position="938"/>
        <end position="952"/>
    </location>
</feature>